<evidence type="ECO:0000313" key="1">
    <source>
        <dbReference type="EMBL" id="VEL16741.1"/>
    </source>
</evidence>
<proteinExistence type="predicted"/>
<organism evidence="1 2">
    <name type="scientific">Protopolystoma xenopodis</name>
    <dbReference type="NCBI Taxonomy" id="117903"/>
    <lineage>
        <taxon>Eukaryota</taxon>
        <taxon>Metazoa</taxon>
        <taxon>Spiralia</taxon>
        <taxon>Lophotrochozoa</taxon>
        <taxon>Platyhelminthes</taxon>
        <taxon>Monogenea</taxon>
        <taxon>Polyopisthocotylea</taxon>
        <taxon>Polystomatidea</taxon>
        <taxon>Polystomatidae</taxon>
        <taxon>Protopolystoma</taxon>
    </lineage>
</organism>
<dbReference type="Proteomes" id="UP000784294">
    <property type="component" value="Unassembled WGS sequence"/>
</dbReference>
<sequence>MIFINYGSLDNLSLYTEYGFSLSCDVNPHDAAYPSYYELAHFAVSLPNGSAKIARLSWMLEQLDLSNPGTDSESCITMQILPDSKEPAKQVGFEDKDCFWSSVCFDSTGPSYFLNLLLYALTEEPLFVSTTCVKASSTSSNFVHLATKPKYVNDTPRSWLNSLDEEMIVRRTNHLAMKLANRLLQSVRCSQQNLSPGIISLVGKQTAAFVEADRSQHIARLRSHLEAQMRDGLTKWLEFREQLLLHSINSISTESKSHID</sequence>
<evidence type="ECO:0000313" key="2">
    <source>
        <dbReference type="Proteomes" id="UP000784294"/>
    </source>
</evidence>
<dbReference type="OrthoDB" id="341421at2759"/>
<accession>A0A3S5A0S0</accession>
<dbReference type="AlphaFoldDB" id="A0A3S5A0S0"/>
<comment type="caution">
    <text evidence="1">The sequence shown here is derived from an EMBL/GenBank/DDBJ whole genome shotgun (WGS) entry which is preliminary data.</text>
</comment>
<reference evidence="1" key="1">
    <citation type="submission" date="2018-11" db="EMBL/GenBank/DDBJ databases">
        <authorList>
            <consortium name="Pathogen Informatics"/>
        </authorList>
    </citation>
    <scope>NUCLEOTIDE SEQUENCE</scope>
</reference>
<name>A0A3S5A0S0_9PLAT</name>
<dbReference type="EMBL" id="CAAALY010029691">
    <property type="protein sequence ID" value="VEL16741.1"/>
    <property type="molecule type" value="Genomic_DNA"/>
</dbReference>
<gene>
    <name evidence="1" type="ORF">PXEA_LOCUS10181</name>
</gene>
<protein>
    <submittedName>
        <fullName evidence="1">Uncharacterized protein</fullName>
    </submittedName>
</protein>
<keyword evidence="2" id="KW-1185">Reference proteome</keyword>